<dbReference type="Proteomes" id="UP000324222">
    <property type="component" value="Unassembled WGS sequence"/>
</dbReference>
<accession>A0A5B7FC45</accession>
<protein>
    <submittedName>
        <fullName evidence="2">Uncharacterized protein</fullName>
    </submittedName>
</protein>
<gene>
    <name evidence="2" type="ORF">E2C01_037690</name>
</gene>
<keyword evidence="3" id="KW-1185">Reference proteome</keyword>
<name>A0A5B7FC45_PORTR</name>
<organism evidence="2 3">
    <name type="scientific">Portunus trituberculatus</name>
    <name type="common">Swimming crab</name>
    <name type="synonym">Neptunus trituberculatus</name>
    <dbReference type="NCBI Taxonomy" id="210409"/>
    <lineage>
        <taxon>Eukaryota</taxon>
        <taxon>Metazoa</taxon>
        <taxon>Ecdysozoa</taxon>
        <taxon>Arthropoda</taxon>
        <taxon>Crustacea</taxon>
        <taxon>Multicrustacea</taxon>
        <taxon>Malacostraca</taxon>
        <taxon>Eumalacostraca</taxon>
        <taxon>Eucarida</taxon>
        <taxon>Decapoda</taxon>
        <taxon>Pleocyemata</taxon>
        <taxon>Brachyura</taxon>
        <taxon>Eubrachyura</taxon>
        <taxon>Portunoidea</taxon>
        <taxon>Portunidae</taxon>
        <taxon>Portuninae</taxon>
        <taxon>Portunus</taxon>
    </lineage>
</organism>
<comment type="caution">
    <text evidence="2">The sequence shown here is derived from an EMBL/GenBank/DDBJ whole genome shotgun (WGS) entry which is preliminary data.</text>
</comment>
<evidence type="ECO:0000313" key="3">
    <source>
        <dbReference type="Proteomes" id="UP000324222"/>
    </source>
</evidence>
<dbReference type="AlphaFoldDB" id="A0A5B7FC45"/>
<evidence type="ECO:0000313" key="2">
    <source>
        <dbReference type="EMBL" id="MPC44032.1"/>
    </source>
</evidence>
<evidence type="ECO:0000256" key="1">
    <source>
        <dbReference type="SAM" id="MobiDB-lite"/>
    </source>
</evidence>
<proteinExistence type="predicted"/>
<sequence>MRQWVSPPSPPSLPLSRRSPVSARAGGRAAHACLALLVARLGLVGRGPAWPGLFWPRLGGLNLFPNLRATLHLSAHLSEEGRRAVLTRYTYTLVPSRGTGLFVLLSSSSSSSSS</sequence>
<feature type="region of interest" description="Disordered" evidence="1">
    <location>
        <begin position="1"/>
        <end position="20"/>
    </location>
</feature>
<dbReference type="EMBL" id="VSRR010006091">
    <property type="protein sequence ID" value="MPC44032.1"/>
    <property type="molecule type" value="Genomic_DNA"/>
</dbReference>
<reference evidence="2 3" key="1">
    <citation type="submission" date="2019-05" db="EMBL/GenBank/DDBJ databases">
        <title>Another draft genome of Portunus trituberculatus and its Hox gene families provides insights of decapod evolution.</title>
        <authorList>
            <person name="Jeong J.-H."/>
            <person name="Song I."/>
            <person name="Kim S."/>
            <person name="Choi T."/>
            <person name="Kim D."/>
            <person name="Ryu S."/>
            <person name="Kim W."/>
        </authorList>
    </citation>
    <scope>NUCLEOTIDE SEQUENCE [LARGE SCALE GENOMIC DNA]</scope>
    <source>
        <tissue evidence="2">Muscle</tissue>
    </source>
</reference>